<name>A0A0A9DZN0_ARUDO</name>
<dbReference type="AlphaFoldDB" id="A0A0A9DZN0"/>
<evidence type="ECO:0000313" key="1">
    <source>
        <dbReference type="EMBL" id="JAD91100.1"/>
    </source>
</evidence>
<dbReference type="SUPFAM" id="SSF56219">
    <property type="entry name" value="DNase I-like"/>
    <property type="match status" value="1"/>
</dbReference>
<reference evidence="1" key="1">
    <citation type="submission" date="2014-09" db="EMBL/GenBank/DDBJ databases">
        <authorList>
            <person name="Magalhaes I.L.F."/>
            <person name="Oliveira U."/>
            <person name="Santos F.R."/>
            <person name="Vidigal T.H.D.A."/>
            <person name="Brescovit A.D."/>
            <person name="Santos A.J."/>
        </authorList>
    </citation>
    <scope>NUCLEOTIDE SEQUENCE</scope>
    <source>
        <tissue evidence="1">Shoot tissue taken approximately 20 cm above the soil surface</tissue>
    </source>
</reference>
<dbReference type="Gene3D" id="3.60.10.10">
    <property type="entry name" value="Endonuclease/exonuclease/phosphatase"/>
    <property type="match status" value="1"/>
</dbReference>
<reference evidence="1" key="2">
    <citation type="journal article" date="2015" name="Data Brief">
        <title>Shoot transcriptome of the giant reed, Arundo donax.</title>
        <authorList>
            <person name="Barrero R.A."/>
            <person name="Guerrero F.D."/>
            <person name="Moolhuijzen P."/>
            <person name="Goolsby J.A."/>
            <person name="Tidwell J."/>
            <person name="Bellgard S.E."/>
            <person name="Bellgard M.I."/>
        </authorList>
    </citation>
    <scope>NUCLEOTIDE SEQUENCE</scope>
    <source>
        <tissue evidence="1">Shoot tissue taken approximately 20 cm above the soil surface</tissue>
    </source>
</reference>
<dbReference type="InterPro" id="IPR036691">
    <property type="entry name" value="Endo/exonu/phosph_ase_sf"/>
</dbReference>
<evidence type="ECO:0008006" key="2">
    <source>
        <dbReference type="Google" id="ProtNLM"/>
    </source>
</evidence>
<dbReference type="EMBL" id="GBRH01206795">
    <property type="protein sequence ID" value="JAD91100.1"/>
    <property type="molecule type" value="Transcribed_RNA"/>
</dbReference>
<protein>
    <recommendedName>
        <fullName evidence="2">Endonuclease/exonuclease/phosphatase domain-containing protein</fullName>
    </recommendedName>
</protein>
<sequence length="92" mass="10643">MSDQNCIILNWNARGLNNPVRRKVVRDLVKDTSSTIVCLQETKLEQIDSQIVSETLGPCFVDHFAYLLCGENHLQLFFTQKQSHIHLTRLFL</sequence>
<proteinExistence type="predicted"/>
<organism evidence="1">
    <name type="scientific">Arundo donax</name>
    <name type="common">Giant reed</name>
    <name type="synonym">Donax arundinaceus</name>
    <dbReference type="NCBI Taxonomy" id="35708"/>
    <lineage>
        <taxon>Eukaryota</taxon>
        <taxon>Viridiplantae</taxon>
        <taxon>Streptophyta</taxon>
        <taxon>Embryophyta</taxon>
        <taxon>Tracheophyta</taxon>
        <taxon>Spermatophyta</taxon>
        <taxon>Magnoliopsida</taxon>
        <taxon>Liliopsida</taxon>
        <taxon>Poales</taxon>
        <taxon>Poaceae</taxon>
        <taxon>PACMAD clade</taxon>
        <taxon>Arundinoideae</taxon>
        <taxon>Arundineae</taxon>
        <taxon>Arundo</taxon>
    </lineage>
</organism>
<accession>A0A0A9DZN0</accession>